<name>A0AAN6JUJ8_9BASI</name>
<proteinExistence type="predicted"/>
<feature type="domain" description="C2H2-type" evidence="1">
    <location>
        <begin position="9"/>
        <end position="31"/>
    </location>
</feature>
<dbReference type="EMBL" id="JAPDMZ010000789">
    <property type="protein sequence ID" value="KAK0541728.1"/>
    <property type="molecule type" value="Genomic_DNA"/>
</dbReference>
<evidence type="ECO:0000313" key="2">
    <source>
        <dbReference type="EMBL" id="KAK0541728.1"/>
    </source>
</evidence>
<organism evidence="2 3">
    <name type="scientific">Tilletia horrida</name>
    <dbReference type="NCBI Taxonomy" id="155126"/>
    <lineage>
        <taxon>Eukaryota</taxon>
        <taxon>Fungi</taxon>
        <taxon>Dikarya</taxon>
        <taxon>Basidiomycota</taxon>
        <taxon>Ustilaginomycotina</taxon>
        <taxon>Exobasidiomycetes</taxon>
        <taxon>Tilletiales</taxon>
        <taxon>Tilletiaceae</taxon>
        <taxon>Tilletia</taxon>
    </lineage>
</organism>
<reference evidence="2" key="1">
    <citation type="journal article" date="2023" name="PhytoFront">
        <title>Draft Genome Resources of Seven Strains of Tilletia horrida, Causal Agent of Kernel Smut of Rice.</title>
        <authorList>
            <person name="Khanal S."/>
            <person name="Antony Babu S."/>
            <person name="Zhou X.G."/>
        </authorList>
    </citation>
    <scope>NUCLEOTIDE SEQUENCE</scope>
    <source>
        <strain evidence="2">TX6</strain>
    </source>
</reference>
<evidence type="ECO:0000259" key="1">
    <source>
        <dbReference type="PROSITE" id="PS00028"/>
    </source>
</evidence>
<protein>
    <recommendedName>
        <fullName evidence="1">C2H2-type domain-containing protein</fullName>
    </recommendedName>
</protein>
<keyword evidence="3" id="KW-1185">Reference proteome</keyword>
<evidence type="ECO:0000313" key="3">
    <source>
        <dbReference type="Proteomes" id="UP001176517"/>
    </source>
</evidence>
<dbReference type="PROSITE" id="PS00028">
    <property type="entry name" value="ZINC_FINGER_C2H2_1"/>
    <property type="match status" value="1"/>
</dbReference>
<comment type="caution">
    <text evidence="2">The sequence shown here is derived from an EMBL/GenBank/DDBJ whole genome shotgun (WGS) entry which is preliminary data.</text>
</comment>
<gene>
    <name evidence="2" type="ORF">OC846_006961</name>
</gene>
<feature type="non-terminal residue" evidence="2">
    <location>
        <position position="171"/>
    </location>
</feature>
<dbReference type="InterPro" id="IPR013087">
    <property type="entry name" value="Znf_C2H2_type"/>
</dbReference>
<accession>A0AAN6JUJ8</accession>
<sequence length="171" mass="18667">MPAFTPGPCIGKCGTTLTRRDTAVRHWRFQHKQSHPYDSHQGQHQLRPLLEQWNALSPNLPAYEKGRAALRLGYEKKLHESSFGFIATDLADTFSHTPWWQHILQDIAHVDNANVTLISSGDGLPLGAISISDLASSLFYSAHPDLPASVAATLCGAVDVRPSSSQGLQAC</sequence>
<dbReference type="AlphaFoldDB" id="A0AAN6JUJ8"/>
<dbReference type="Proteomes" id="UP001176517">
    <property type="component" value="Unassembled WGS sequence"/>
</dbReference>